<dbReference type="PIRSF" id="PIRSF000388">
    <property type="entry name" value="Pantoate_hydroxy_MeTrfase"/>
    <property type="match status" value="1"/>
</dbReference>
<dbReference type="GO" id="GO:0008168">
    <property type="term" value="F:methyltransferase activity"/>
    <property type="evidence" value="ECO:0007669"/>
    <property type="project" value="UniProtKB-KW"/>
</dbReference>
<dbReference type="InterPro" id="IPR040442">
    <property type="entry name" value="Pyrv_kinase-like_dom_sf"/>
</dbReference>
<gene>
    <name evidence="5" type="ORF">MNBD_PLANCTO03-1506</name>
</gene>
<feature type="region of interest" description="Disordered" evidence="4">
    <location>
        <begin position="14"/>
        <end position="35"/>
    </location>
</feature>
<dbReference type="EMBL" id="UOGK01000189">
    <property type="protein sequence ID" value="VAX39038.1"/>
    <property type="molecule type" value="Genomic_DNA"/>
</dbReference>
<evidence type="ECO:0000313" key="5">
    <source>
        <dbReference type="EMBL" id="VAX39038.1"/>
    </source>
</evidence>
<accession>A0A3B1DSC5</accession>
<dbReference type="SUPFAM" id="SSF51621">
    <property type="entry name" value="Phosphoenolpyruvate/pyruvate domain"/>
    <property type="match status" value="1"/>
</dbReference>
<organism evidence="5">
    <name type="scientific">hydrothermal vent metagenome</name>
    <dbReference type="NCBI Taxonomy" id="652676"/>
    <lineage>
        <taxon>unclassified sequences</taxon>
        <taxon>metagenomes</taxon>
        <taxon>ecological metagenomes</taxon>
    </lineage>
</organism>
<proteinExistence type="inferred from homology"/>
<evidence type="ECO:0000256" key="4">
    <source>
        <dbReference type="SAM" id="MobiDB-lite"/>
    </source>
</evidence>
<sequence length="291" mass="30562">MIHDALDLPYTLRVSLSPKSPKPGAGTGVEPRPRKPVTLRTLRSMATRGEPFACLTAYDATMARWLERGGVHVLLAGDSAAQVVLGFESTLAMPLDFAIAITAAVKRGAPRTLVMADMPFASYHESDEQAVRNAARFMTEGLADVVKLEADASFACTVAKLTRAGIPVCAHVGCKPQTVALTGGYRIAGKTAEDAERVVADTVALERAGAVLLLVEGVPDEVTEAIVEATSVPLIGIGAGTACHGQVLVIQDLLGLTDDPPRFAEAVVNLGEQVREAASAWAKRVREGNIG</sequence>
<reference evidence="5" key="1">
    <citation type="submission" date="2018-06" db="EMBL/GenBank/DDBJ databases">
        <authorList>
            <person name="Zhirakovskaya E."/>
        </authorList>
    </citation>
    <scope>NUCLEOTIDE SEQUENCE</scope>
</reference>
<dbReference type="GO" id="GO:0003864">
    <property type="term" value="F:3-methyl-2-oxobutanoate hydroxymethyltransferase activity"/>
    <property type="evidence" value="ECO:0007669"/>
    <property type="project" value="UniProtKB-EC"/>
</dbReference>
<dbReference type="HAMAP" id="MF_00156">
    <property type="entry name" value="PanB"/>
    <property type="match status" value="1"/>
</dbReference>
<dbReference type="GO" id="GO:0015940">
    <property type="term" value="P:pantothenate biosynthetic process"/>
    <property type="evidence" value="ECO:0007669"/>
    <property type="project" value="InterPro"/>
</dbReference>
<dbReference type="InterPro" id="IPR003700">
    <property type="entry name" value="Pantoate_hydroxy_MeTrfase"/>
</dbReference>
<dbReference type="EC" id="2.1.2.11" evidence="2"/>
<dbReference type="InterPro" id="IPR015813">
    <property type="entry name" value="Pyrv/PenolPyrv_kinase-like_dom"/>
</dbReference>
<dbReference type="GO" id="GO:0032259">
    <property type="term" value="P:methylation"/>
    <property type="evidence" value="ECO:0007669"/>
    <property type="project" value="UniProtKB-KW"/>
</dbReference>
<dbReference type="PANTHER" id="PTHR20881:SF0">
    <property type="entry name" value="3-METHYL-2-OXOBUTANOATE HYDROXYMETHYLTRANSFERASE"/>
    <property type="match status" value="1"/>
</dbReference>
<evidence type="ECO:0000256" key="1">
    <source>
        <dbReference type="ARBA" id="ARBA00008676"/>
    </source>
</evidence>
<feature type="non-terminal residue" evidence="5">
    <location>
        <position position="291"/>
    </location>
</feature>
<dbReference type="GO" id="GO:0005737">
    <property type="term" value="C:cytoplasm"/>
    <property type="evidence" value="ECO:0007669"/>
    <property type="project" value="TreeGrafter"/>
</dbReference>
<dbReference type="CDD" id="cd06557">
    <property type="entry name" value="KPHMT-like"/>
    <property type="match status" value="1"/>
</dbReference>
<dbReference type="Pfam" id="PF02548">
    <property type="entry name" value="Pantoate_transf"/>
    <property type="match status" value="1"/>
</dbReference>
<evidence type="ECO:0000256" key="3">
    <source>
        <dbReference type="ARBA" id="ARBA00022679"/>
    </source>
</evidence>
<dbReference type="NCBIfam" id="TIGR00222">
    <property type="entry name" value="panB"/>
    <property type="match status" value="1"/>
</dbReference>
<dbReference type="Gene3D" id="3.20.20.60">
    <property type="entry name" value="Phosphoenolpyruvate-binding domains"/>
    <property type="match status" value="1"/>
</dbReference>
<protein>
    <recommendedName>
        <fullName evidence="2">3-methyl-2-oxobutanoate hydroxymethyltransferase</fullName>
        <ecNumber evidence="2">2.1.2.11</ecNumber>
    </recommendedName>
</protein>
<dbReference type="PANTHER" id="PTHR20881">
    <property type="entry name" value="3-METHYL-2-OXOBUTANOATE HYDROXYMETHYLTRANSFERASE"/>
    <property type="match status" value="1"/>
</dbReference>
<dbReference type="AlphaFoldDB" id="A0A3B1DSC5"/>
<keyword evidence="5" id="KW-0489">Methyltransferase</keyword>
<evidence type="ECO:0000256" key="2">
    <source>
        <dbReference type="ARBA" id="ARBA00012618"/>
    </source>
</evidence>
<name>A0A3B1DSC5_9ZZZZ</name>
<dbReference type="NCBIfam" id="NF001452">
    <property type="entry name" value="PRK00311.1"/>
    <property type="match status" value="1"/>
</dbReference>
<keyword evidence="3 5" id="KW-0808">Transferase</keyword>
<dbReference type="GO" id="GO:0000287">
    <property type="term" value="F:magnesium ion binding"/>
    <property type="evidence" value="ECO:0007669"/>
    <property type="project" value="TreeGrafter"/>
</dbReference>
<comment type="similarity">
    <text evidence="1">Belongs to the PanB family.</text>
</comment>